<gene>
    <name evidence="1" type="ORF">METZ01_LOCUS376636</name>
</gene>
<dbReference type="AlphaFoldDB" id="A0A382TPU9"/>
<protein>
    <recommendedName>
        <fullName evidence="2">ATPase dynein-related AAA domain-containing protein</fullName>
    </recommendedName>
</protein>
<dbReference type="EMBL" id="UINC01138062">
    <property type="protein sequence ID" value="SVD23782.1"/>
    <property type="molecule type" value="Genomic_DNA"/>
</dbReference>
<dbReference type="SUPFAM" id="SSF52540">
    <property type="entry name" value="P-loop containing nucleoside triphosphate hydrolases"/>
    <property type="match status" value="1"/>
</dbReference>
<evidence type="ECO:0008006" key="2">
    <source>
        <dbReference type="Google" id="ProtNLM"/>
    </source>
</evidence>
<organism evidence="1">
    <name type="scientific">marine metagenome</name>
    <dbReference type="NCBI Taxonomy" id="408172"/>
    <lineage>
        <taxon>unclassified sequences</taxon>
        <taxon>metagenomes</taxon>
        <taxon>ecological metagenomes</taxon>
    </lineage>
</organism>
<dbReference type="Gene3D" id="3.40.50.300">
    <property type="entry name" value="P-loop containing nucleotide triphosphate hydrolases"/>
    <property type="match status" value="1"/>
</dbReference>
<sequence length="128" mass="14495">MQSMTLEQVKTVLPSLFTTRKPVFFWGGSGTAKSTTCHLFVDDKREVNPEFGMIDLRASQLDPVDVRGMPYVNVDTKVSSWCPFDVFPNEERDGKFGLLLLEELNSALPAVLASLYELLFDRRIGNYK</sequence>
<name>A0A382TPU9_9ZZZZ</name>
<evidence type="ECO:0000313" key="1">
    <source>
        <dbReference type="EMBL" id="SVD23782.1"/>
    </source>
</evidence>
<dbReference type="InterPro" id="IPR027417">
    <property type="entry name" value="P-loop_NTPase"/>
</dbReference>
<proteinExistence type="predicted"/>
<accession>A0A382TPU9</accession>
<reference evidence="1" key="1">
    <citation type="submission" date="2018-05" db="EMBL/GenBank/DDBJ databases">
        <authorList>
            <person name="Lanie J.A."/>
            <person name="Ng W.-L."/>
            <person name="Kazmierczak K.M."/>
            <person name="Andrzejewski T.M."/>
            <person name="Davidsen T.M."/>
            <person name="Wayne K.J."/>
            <person name="Tettelin H."/>
            <person name="Glass J.I."/>
            <person name="Rusch D."/>
            <person name="Podicherti R."/>
            <person name="Tsui H.-C.T."/>
            <person name="Winkler M.E."/>
        </authorList>
    </citation>
    <scope>NUCLEOTIDE SEQUENCE</scope>
</reference>
<feature type="non-terminal residue" evidence="1">
    <location>
        <position position="128"/>
    </location>
</feature>